<accession>A0A7E4W1X1</accession>
<keyword evidence="2" id="KW-1185">Reference proteome</keyword>
<evidence type="ECO:0000313" key="2">
    <source>
        <dbReference type="Proteomes" id="UP000492821"/>
    </source>
</evidence>
<feature type="compositionally biased region" description="Basic residues" evidence="1">
    <location>
        <begin position="56"/>
        <end position="67"/>
    </location>
</feature>
<evidence type="ECO:0000313" key="3">
    <source>
        <dbReference type="WBParaSite" id="Pan_g5576.t1"/>
    </source>
</evidence>
<dbReference type="Proteomes" id="UP000492821">
    <property type="component" value="Unassembled WGS sequence"/>
</dbReference>
<dbReference type="AlphaFoldDB" id="A0A7E4W1X1"/>
<dbReference type="WBParaSite" id="Pan_g5576.t1">
    <property type="protein sequence ID" value="Pan_g5576.t1"/>
    <property type="gene ID" value="Pan_g5576"/>
</dbReference>
<evidence type="ECO:0000256" key="1">
    <source>
        <dbReference type="SAM" id="MobiDB-lite"/>
    </source>
</evidence>
<name>A0A7E4W1X1_PANRE</name>
<feature type="region of interest" description="Disordered" evidence="1">
    <location>
        <begin position="201"/>
        <end position="222"/>
    </location>
</feature>
<reference evidence="3" key="2">
    <citation type="submission" date="2020-10" db="UniProtKB">
        <authorList>
            <consortium name="WormBaseParasite"/>
        </authorList>
    </citation>
    <scope>IDENTIFICATION</scope>
</reference>
<proteinExistence type="predicted"/>
<feature type="region of interest" description="Disordered" evidence="1">
    <location>
        <begin position="45"/>
        <end position="70"/>
    </location>
</feature>
<reference evidence="2" key="1">
    <citation type="journal article" date="2013" name="Genetics">
        <title>The draft genome and transcriptome of Panagrellus redivivus are shaped by the harsh demands of a free-living lifestyle.</title>
        <authorList>
            <person name="Srinivasan J."/>
            <person name="Dillman A.R."/>
            <person name="Macchietto M.G."/>
            <person name="Heikkinen L."/>
            <person name="Lakso M."/>
            <person name="Fracchia K.M."/>
            <person name="Antoshechkin I."/>
            <person name="Mortazavi A."/>
            <person name="Wong G."/>
            <person name="Sternberg P.W."/>
        </authorList>
    </citation>
    <scope>NUCLEOTIDE SEQUENCE [LARGE SCALE GENOMIC DNA]</scope>
    <source>
        <strain evidence="2">MT8872</strain>
    </source>
</reference>
<sequence length="222" mass="24198">MSDGHYSCCIDWIIRVAYCLFQYNTKALTFAVTFGILPAMADASSPPGLAPSTPKKVGRPPKVKGARKISQDTAARLRRVQNQNRHSAAKEAKALREASQGLPLVASMSETEQIEDIKNNSVDNGPVLSVQMEQKTLATAMTDGDNCKGRHDGDHQQSRIVQKRKVPMPPAIATPSPIPKKRDILENDVFAVDDKVQDANSFDAQSVDNEAFVSNPDAKTKP</sequence>
<protein>
    <submittedName>
        <fullName evidence="3">BZIP domain-containing protein</fullName>
    </submittedName>
</protein>
<organism evidence="2 3">
    <name type="scientific">Panagrellus redivivus</name>
    <name type="common">Microworm</name>
    <dbReference type="NCBI Taxonomy" id="6233"/>
    <lineage>
        <taxon>Eukaryota</taxon>
        <taxon>Metazoa</taxon>
        <taxon>Ecdysozoa</taxon>
        <taxon>Nematoda</taxon>
        <taxon>Chromadorea</taxon>
        <taxon>Rhabditida</taxon>
        <taxon>Tylenchina</taxon>
        <taxon>Panagrolaimomorpha</taxon>
        <taxon>Panagrolaimoidea</taxon>
        <taxon>Panagrolaimidae</taxon>
        <taxon>Panagrellus</taxon>
    </lineage>
</organism>